<proteinExistence type="predicted"/>
<feature type="compositionally biased region" description="Pro residues" evidence="1">
    <location>
        <begin position="20"/>
        <end position="49"/>
    </location>
</feature>
<evidence type="ECO:0000313" key="3">
    <source>
        <dbReference type="Proteomes" id="UP000278085"/>
    </source>
</evidence>
<dbReference type="AlphaFoldDB" id="A0A430HQQ5"/>
<protein>
    <submittedName>
        <fullName evidence="2">Uncharacterized protein</fullName>
    </submittedName>
</protein>
<dbReference type="EMBL" id="RXLQ01000003">
    <property type="protein sequence ID" value="RSZ59852.1"/>
    <property type="molecule type" value="Genomic_DNA"/>
</dbReference>
<accession>A0A430HQQ5</accession>
<organism evidence="2 3">
    <name type="scientific">Massilia atriviolacea</name>
    <dbReference type="NCBI Taxonomy" id="2495579"/>
    <lineage>
        <taxon>Bacteria</taxon>
        <taxon>Pseudomonadati</taxon>
        <taxon>Pseudomonadota</taxon>
        <taxon>Betaproteobacteria</taxon>
        <taxon>Burkholderiales</taxon>
        <taxon>Oxalobacteraceae</taxon>
        <taxon>Telluria group</taxon>
        <taxon>Massilia</taxon>
    </lineage>
</organism>
<keyword evidence="3" id="KW-1185">Reference proteome</keyword>
<comment type="caution">
    <text evidence="2">The sequence shown here is derived from an EMBL/GenBank/DDBJ whole genome shotgun (WGS) entry which is preliminary data.</text>
</comment>
<dbReference type="Proteomes" id="UP000278085">
    <property type="component" value="Unassembled WGS sequence"/>
</dbReference>
<name>A0A430HQQ5_9BURK</name>
<feature type="region of interest" description="Disordered" evidence="1">
    <location>
        <begin position="1"/>
        <end position="68"/>
    </location>
</feature>
<reference evidence="2 3" key="1">
    <citation type="submission" date="2018-12" db="EMBL/GenBank/DDBJ databases">
        <authorList>
            <person name="Yang E."/>
        </authorList>
    </citation>
    <scope>NUCLEOTIDE SEQUENCE [LARGE SCALE GENOMIC DNA]</scope>
    <source>
        <strain evidence="2 3">SOD</strain>
    </source>
</reference>
<evidence type="ECO:0000313" key="2">
    <source>
        <dbReference type="EMBL" id="RSZ59852.1"/>
    </source>
</evidence>
<evidence type="ECO:0000256" key="1">
    <source>
        <dbReference type="SAM" id="MobiDB-lite"/>
    </source>
</evidence>
<gene>
    <name evidence="2" type="ORF">EJB06_06595</name>
</gene>
<sequence length="82" mass="8309">MTTAGCPPSTPTAARSYACPPIPPNPPPLPPPSPPEPPPPEPEPPPPSPGSASPGVISAFPPTSWANSSLSSTLMTFSIRLM</sequence>